<dbReference type="GO" id="GO:0007219">
    <property type="term" value="P:Notch signaling pathway"/>
    <property type="evidence" value="ECO:0007669"/>
    <property type="project" value="TreeGrafter"/>
</dbReference>
<dbReference type="EMBL" id="OB793138">
    <property type="protein sequence ID" value="CAD7426220.1"/>
    <property type="molecule type" value="Genomic_DNA"/>
</dbReference>
<dbReference type="SUPFAM" id="SSF57196">
    <property type="entry name" value="EGF/Laminin"/>
    <property type="match status" value="2"/>
</dbReference>
<dbReference type="GO" id="GO:0005509">
    <property type="term" value="F:calcium ion binding"/>
    <property type="evidence" value="ECO:0007669"/>
    <property type="project" value="InterPro"/>
</dbReference>
<dbReference type="GO" id="GO:0005112">
    <property type="term" value="F:Notch binding"/>
    <property type="evidence" value="ECO:0007669"/>
    <property type="project" value="TreeGrafter"/>
</dbReference>
<keyword evidence="2" id="KW-0677">Repeat</keyword>
<dbReference type="PROSITE" id="PS00022">
    <property type="entry name" value="EGF_1"/>
    <property type="match status" value="1"/>
</dbReference>
<evidence type="ECO:0000256" key="3">
    <source>
        <dbReference type="ARBA" id="ARBA00023157"/>
    </source>
</evidence>
<name>A0A7R9HN56_9NEOP</name>
<feature type="disulfide bond" evidence="4">
    <location>
        <begin position="65"/>
        <end position="74"/>
    </location>
</feature>
<gene>
    <name evidence="6" type="ORF">TMSB3V08_LOCUS3113</name>
</gene>
<protein>
    <recommendedName>
        <fullName evidence="5">EGF-like domain-containing protein</fullName>
    </recommendedName>
</protein>
<dbReference type="Pfam" id="PF00008">
    <property type="entry name" value="EGF"/>
    <property type="match status" value="2"/>
</dbReference>
<evidence type="ECO:0000256" key="1">
    <source>
        <dbReference type="ARBA" id="ARBA00022536"/>
    </source>
</evidence>
<dbReference type="SMART" id="SM00181">
    <property type="entry name" value="EGF"/>
    <property type="match status" value="2"/>
</dbReference>
<reference evidence="6" key="1">
    <citation type="submission" date="2020-11" db="EMBL/GenBank/DDBJ databases">
        <authorList>
            <person name="Tran Van P."/>
        </authorList>
    </citation>
    <scope>NUCLEOTIDE SEQUENCE</scope>
</reference>
<dbReference type="InterPro" id="IPR000152">
    <property type="entry name" value="EGF-type_Asp/Asn_hydroxyl_site"/>
</dbReference>
<sequence length="130" mass="14126">MTVLTTAILVVKDSSFQKERNHFNLEVECLVLQTITERLMCDVAGSPCEHDGNCVNTPGSFACNCTQGFTGPRCETNVNECESHPCQNDGSCLDDPGTFRCVCMPGQSLGHTFGLAFSLQAYLALLHYGL</sequence>
<dbReference type="PANTHER" id="PTHR12916">
    <property type="entry name" value="CYTOCHROME C OXIDASE POLYPEPTIDE VIC-2"/>
    <property type="match status" value="1"/>
</dbReference>
<proteinExistence type="predicted"/>
<dbReference type="Gene3D" id="2.10.25.10">
    <property type="entry name" value="Laminin"/>
    <property type="match status" value="2"/>
</dbReference>
<feature type="domain" description="EGF-like" evidence="5">
    <location>
        <begin position="37"/>
        <end position="75"/>
    </location>
</feature>
<dbReference type="AlphaFoldDB" id="A0A7R9HN56"/>
<evidence type="ECO:0000256" key="2">
    <source>
        <dbReference type="ARBA" id="ARBA00022737"/>
    </source>
</evidence>
<dbReference type="FunFam" id="2.10.25.10:FF:000031">
    <property type="entry name" value="neurogenic locus notch homolog protein 3"/>
    <property type="match status" value="1"/>
</dbReference>
<dbReference type="CDD" id="cd00054">
    <property type="entry name" value="EGF_CA"/>
    <property type="match status" value="2"/>
</dbReference>
<dbReference type="SMART" id="SM00179">
    <property type="entry name" value="EGF_CA"/>
    <property type="match status" value="2"/>
</dbReference>
<dbReference type="InterPro" id="IPR018097">
    <property type="entry name" value="EGF_Ca-bd_CS"/>
</dbReference>
<keyword evidence="1 4" id="KW-0245">EGF-like domain</keyword>
<dbReference type="PROSITE" id="PS01186">
    <property type="entry name" value="EGF_2"/>
    <property type="match status" value="1"/>
</dbReference>
<dbReference type="InterPro" id="IPR000742">
    <property type="entry name" value="EGF"/>
</dbReference>
<comment type="caution">
    <text evidence="4">Lacks conserved residue(s) required for the propagation of feature annotation.</text>
</comment>
<evidence type="ECO:0000259" key="5">
    <source>
        <dbReference type="PROSITE" id="PS50026"/>
    </source>
</evidence>
<dbReference type="InterPro" id="IPR001881">
    <property type="entry name" value="EGF-like_Ca-bd_dom"/>
</dbReference>
<evidence type="ECO:0000256" key="4">
    <source>
        <dbReference type="PROSITE-ProRule" id="PRU00076"/>
    </source>
</evidence>
<feature type="domain" description="EGF-like" evidence="5">
    <location>
        <begin position="77"/>
        <end position="113"/>
    </location>
</feature>
<dbReference type="FunFam" id="2.10.25.10:FF:000060">
    <property type="entry name" value="Neurogenic locus notch protein 1"/>
    <property type="match status" value="1"/>
</dbReference>
<dbReference type="PROSITE" id="PS01187">
    <property type="entry name" value="EGF_CA"/>
    <property type="match status" value="1"/>
</dbReference>
<dbReference type="PROSITE" id="PS50026">
    <property type="entry name" value="EGF_3"/>
    <property type="match status" value="2"/>
</dbReference>
<dbReference type="PANTHER" id="PTHR12916:SF10">
    <property type="entry name" value="NEUROGENIC LOCUS NOTCH HOMOLOG PROTEIN 2 PRECURSOR"/>
    <property type="match status" value="1"/>
</dbReference>
<evidence type="ECO:0000313" key="6">
    <source>
        <dbReference type="EMBL" id="CAD7426220.1"/>
    </source>
</evidence>
<keyword evidence="3 4" id="KW-1015">Disulfide bond</keyword>
<accession>A0A7R9HN56</accession>
<organism evidence="6">
    <name type="scientific">Timema monikensis</name>
    <dbReference type="NCBI Taxonomy" id="170555"/>
    <lineage>
        <taxon>Eukaryota</taxon>
        <taxon>Metazoa</taxon>
        <taxon>Ecdysozoa</taxon>
        <taxon>Arthropoda</taxon>
        <taxon>Hexapoda</taxon>
        <taxon>Insecta</taxon>
        <taxon>Pterygota</taxon>
        <taxon>Neoptera</taxon>
        <taxon>Polyneoptera</taxon>
        <taxon>Phasmatodea</taxon>
        <taxon>Timematodea</taxon>
        <taxon>Timematoidea</taxon>
        <taxon>Timematidae</taxon>
        <taxon>Timema</taxon>
    </lineage>
</organism>
<dbReference type="PROSITE" id="PS00010">
    <property type="entry name" value="ASX_HYDROXYL"/>
    <property type="match status" value="2"/>
</dbReference>